<organism evidence="1 2">
    <name type="scientific">Nocardioides marinquilinus</name>
    <dbReference type="NCBI Taxonomy" id="1210400"/>
    <lineage>
        <taxon>Bacteria</taxon>
        <taxon>Bacillati</taxon>
        <taxon>Actinomycetota</taxon>
        <taxon>Actinomycetes</taxon>
        <taxon>Propionibacteriales</taxon>
        <taxon>Nocardioidaceae</taxon>
        <taxon>Nocardioides</taxon>
    </lineage>
</organism>
<comment type="caution">
    <text evidence="1">The sequence shown here is derived from an EMBL/GenBank/DDBJ whole genome shotgun (WGS) entry which is preliminary data.</text>
</comment>
<dbReference type="Proteomes" id="UP001500221">
    <property type="component" value="Unassembled WGS sequence"/>
</dbReference>
<proteinExistence type="predicted"/>
<keyword evidence="2" id="KW-1185">Reference proteome</keyword>
<name>A0ABP9P5R4_9ACTN</name>
<evidence type="ECO:0000313" key="2">
    <source>
        <dbReference type="Proteomes" id="UP001500221"/>
    </source>
</evidence>
<evidence type="ECO:0000313" key="1">
    <source>
        <dbReference type="EMBL" id="GAA5141290.1"/>
    </source>
</evidence>
<gene>
    <name evidence="1" type="ORF">GCM10023340_02770</name>
</gene>
<dbReference type="RefSeq" id="WP_345453679.1">
    <property type="nucleotide sequence ID" value="NZ_BAABKG010000001.1"/>
</dbReference>
<protein>
    <submittedName>
        <fullName evidence="1">Uncharacterized protein</fullName>
    </submittedName>
</protein>
<reference evidence="2" key="1">
    <citation type="journal article" date="2019" name="Int. J. Syst. Evol. Microbiol.">
        <title>The Global Catalogue of Microorganisms (GCM) 10K type strain sequencing project: providing services to taxonomists for standard genome sequencing and annotation.</title>
        <authorList>
            <consortium name="The Broad Institute Genomics Platform"/>
            <consortium name="The Broad Institute Genome Sequencing Center for Infectious Disease"/>
            <person name="Wu L."/>
            <person name="Ma J."/>
        </authorList>
    </citation>
    <scope>NUCLEOTIDE SEQUENCE [LARGE SCALE GENOMIC DNA]</scope>
    <source>
        <strain evidence="2">JCM 18459</strain>
    </source>
</reference>
<dbReference type="EMBL" id="BAABKG010000001">
    <property type="protein sequence ID" value="GAA5141290.1"/>
    <property type="molecule type" value="Genomic_DNA"/>
</dbReference>
<sequence>MASTLACLGMHVDDLDRLGDVLDQLPADLVGRVATDEGVVESVRHRDDSGACVVLARLDGGVVDLVPTFESDRGARLGGLGVAGEAVVADVLDDDGETVTRLACDLVQRRHVRDAGPVDAAVVALGVEVGVHADAAAFAASDDSVLGEPEPGEEPMRLTAQSFVSYGLFSGDADPEPTAFLAGEVLAAESRTHAVTGQSFHVLQVETVGFTATVCLAASEHPTLPAPGSVVAGVCYLVADAPDLWSFEPQPGSP</sequence>
<accession>A0ABP9P5R4</accession>